<comment type="caution">
    <text evidence="2">The sequence shown here is derived from an EMBL/GenBank/DDBJ whole genome shotgun (WGS) entry which is preliminary data.</text>
</comment>
<feature type="transmembrane region" description="Helical" evidence="1">
    <location>
        <begin position="20"/>
        <end position="41"/>
    </location>
</feature>
<reference evidence="2 3" key="1">
    <citation type="journal article" date="2019" name="PLoS Biol.">
        <title>Sex chromosomes control vertical transmission of feminizing Wolbachia symbionts in an isopod.</title>
        <authorList>
            <person name="Becking T."/>
            <person name="Chebbi M.A."/>
            <person name="Giraud I."/>
            <person name="Moumen B."/>
            <person name="Laverre T."/>
            <person name="Caubet Y."/>
            <person name="Peccoud J."/>
            <person name="Gilbert C."/>
            <person name="Cordaux R."/>
        </authorList>
    </citation>
    <scope>NUCLEOTIDE SEQUENCE [LARGE SCALE GENOMIC DNA]</scope>
    <source>
        <strain evidence="2">ANa2</strain>
        <tissue evidence="2">Whole body excluding digestive tract and cuticle</tissue>
    </source>
</reference>
<accession>A0A5N5TKB0</accession>
<keyword evidence="3" id="KW-1185">Reference proteome</keyword>
<keyword evidence="1" id="KW-0472">Membrane</keyword>
<evidence type="ECO:0000256" key="1">
    <source>
        <dbReference type="SAM" id="Phobius"/>
    </source>
</evidence>
<keyword evidence="1" id="KW-1133">Transmembrane helix</keyword>
<sequence>MLIWISRVLTPPCVMRDMVLIFYTPPTPAVCLNVLFLINTLLEYKLNIIYYSFLIIRITYLRHWICPIFECNIRVVLYKIFLGSYTNGLLTITI</sequence>
<name>A0A5N5TKB0_9CRUS</name>
<dbReference type="AlphaFoldDB" id="A0A5N5TKB0"/>
<dbReference type="EMBL" id="SEYY01000728">
    <property type="protein sequence ID" value="KAB7506603.1"/>
    <property type="molecule type" value="Genomic_DNA"/>
</dbReference>
<keyword evidence="1" id="KW-0812">Transmembrane</keyword>
<protein>
    <submittedName>
        <fullName evidence="2">Uncharacterized protein</fullName>
    </submittedName>
</protein>
<organism evidence="2 3">
    <name type="scientific">Armadillidium nasatum</name>
    <dbReference type="NCBI Taxonomy" id="96803"/>
    <lineage>
        <taxon>Eukaryota</taxon>
        <taxon>Metazoa</taxon>
        <taxon>Ecdysozoa</taxon>
        <taxon>Arthropoda</taxon>
        <taxon>Crustacea</taxon>
        <taxon>Multicrustacea</taxon>
        <taxon>Malacostraca</taxon>
        <taxon>Eumalacostraca</taxon>
        <taxon>Peracarida</taxon>
        <taxon>Isopoda</taxon>
        <taxon>Oniscidea</taxon>
        <taxon>Crinocheta</taxon>
        <taxon>Armadillidiidae</taxon>
        <taxon>Armadillidium</taxon>
    </lineage>
</organism>
<proteinExistence type="predicted"/>
<gene>
    <name evidence="2" type="ORF">Anas_02336</name>
</gene>
<dbReference type="Proteomes" id="UP000326759">
    <property type="component" value="Unassembled WGS sequence"/>
</dbReference>
<evidence type="ECO:0000313" key="3">
    <source>
        <dbReference type="Proteomes" id="UP000326759"/>
    </source>
</evidence>
<evidence type="ECO:0000313" key="2">
    <source>
        <dbReference type="EMBL" id="KAB7506603.1"/>
    </source>
</evidence>